<evidence type="ECO:0000256" key="1">
    <source>
        <dbReference type="ARBA" id="ARBA00004651"/>
    </source>
</evidence>
<feature type="transmembrane region" description="Helical" evidence="6">
    <location>
        <begin position="425"/>
        <end position="445"/>
    </location>
</feature>
<dbReference type="PANTHER" id="PTHR30572">
    <property type="entry name" value="MEMBRANE COMPONENT OF TRANSPORTER-RELATED"/>
    <property type="match status" value="1"/>
</dbReference>
<proteinExistence type="predicted"/>
<feature type="domain" description="MacB-like periplasmic core" evidence="8">
    <location>
        <begin position="20"/>
        <end position="241"/>
    </location>
</feature>
<evidence type="ECO:0000256" key="3">
    <source>
        <dbReference type="ARBA" id="ARBA00022692"/>
    </source>
</evidence>
<comment type="caution">
    <text evidence="9">The sequence shown here is derived from an EMBL/GenBank/DDBJ whole genome shotgun (WGS) entry which is preliminary data.</text>
</comment>
<evidence type="ECO:0000256" key="4">
    <source>
        <dbReference type="ARBA" id="ARBA00022989"/>
    </source>
</evidence>
<reference evidence="9 10" key="1">
    <citation type="submission" date="2018-06" db="EMBL/GenBank/DDBJ databases">
        <title>Genomic Encyclopedia of Archaeal and Bacterial Type Strains, Phase II (KMG-II): from individual species to whole genera.</title>
        <authorList>
            <person name="Goeker M."/>
        </authorList>
    </citation>
    <scope>NUCLEOTIDE SEQUENCE [LARGE SCALE GENOMIC DNA]</scope>
    <source>
        <strain evidence="9 10">DSM 17205</strain>
    </source>
</reference>
<feature type="transmembrane region" description="Helical" evidence="6">
    <location>
        <begin position="284"/>
        <end position="303"/>
    </location>
</feature>
<dbReference type="Pfam" id="PF12704">
    <property type="entry name" value="MacB_PCD"/>
    <property type="match status" value="1"/>
</dbReference>
<feature type="transmembrane region" description="Helical" evidence="6">
    <location>
        <begin position="727"/>
        <end position="747"/>
    </location>
</feature>
<dbReference type="InterPro" id="IPR003838">
    <property type="entry name" value="ABC3_permease_C"/>
</dbReference>
<feature type="domain" description="ABC3 transporter permease C-terminal" evidence="7">
    <location>
        <begin position="289"/>
        <end position="403"/>
    </location>
</feature>
<keyword evidence="4 6" id="KW-1133">Transmembrane helix</keyword>
<evidence type="ECO:0000256" key="5">
    <source>
        <dbReference type="ARBA" id="ARBA00023136"/>
    </source>
</evidence>
<accession>A0ABX5PXU3</accession>
<evidence type="ECO:0000313" key="10">
    <source>
        <dbReference type="Proteomes" id="UP000248584"/>
    </source>
</evidence>
<keyword evidence="2" id="KW-1003">Cell membrane</keyword>
<feature type="transmembrane region" description="Helical" evidence="6">
    <location>
        <begin position="678"/>
        <end position="699"/>
    </location>
</feature>
<feature type="transmembrane region" description="Helical" evidence="6">
    <location>
        <begin position="21"/>
        <end position="42"/>
    </location>
</feature>
<feature type="transmembrane region" description="Helical" evidence="6">
    <location>
        <begin position="339"/>
        <end position="360"/>
    </location>
</feature>
<comment type="subcellular location">
    <subcellularLocation>
        <location evidence="1">Cell membrane</location>
        <topology evidence="1">Multi-pass membrane protein</topology>
    </subcellularLocation>
</comment>
<dbReference type="Pfam" id="PF02687">
    <property type="entry name" value="FtsX"/>
    <property type="match status" value="2"/>
</dbReference>
<dbReference type="PANTHER" id="PTHR30572:SF18">
    <property type="entry name" value="ABC-TYPE MACROLIDE FAMILY EXPORT SYSTEM PERMEASE COMPONENT 2"/>
    <property type="match status" value="1"/>
</dbReference>
<dbReference type="InterPro" id="IPR050250">
    <property type="entry name" value="Macrolide_Exporter_MacB"/>
</dbReference>
<sequence>MFKNYIKIAWRNLVKNKVYSFINVFGLALGMAVTVLIGLWIIDELSRNDSFANKSKIASIYQSQTFNGEIFTGAAIPLPLEFEMKEKHSDIFEHIVMSSWNSDQIFKYGDKNLSIEGYHSSKDILDMLDLNIIQGDPNGLDDLKSIMLSQKSAQAIFGNENPIGKIINLNNSTDLKVTGVFENVPNRSSFGDMHYLIPWEFYKTSREWIVDNADNWDNNSFQMFVQLKDGVTMDQADALVRDTKKKAQPENTHNPTLHVNAMADWDLRDNYVNGIKSGGRIENVWLFGIIGIFVLILACINFMNLSTARSEKRSLEVGIRKSIGSTRGQLINQFLSESLLVVIISYVVSIAIVFFSLGYFNDLASKNISFPYDQLYFWIISIVFIIITALISGSYPALYLSSFKPIKVLKGTFKIGKLAALPRKILVVTQFTVSIALIIGTLVVMNQIDYTKSRPTGYNNNGIIQIPIFSNAFEGRYEFTREQFLNSGAVIDFASSSSPVTEVWSNTAGYDWDGKPEGFQEDLALTSVSYDYMKTMQMEIIAGRDFSRSFHTDSNAVILNETAVKYMNIKDPIGKYITDSADREAEPPMKIIGVVKDAIVQSPYEPVKQHIYPFDNFENSSYYNLRLNPDHTISENLSTIEQVFKTNYPDVPFEYEFIDENFAQKFRSEERVASLAKVFTILAVIISCLGLFGLASYVAEQRTKEIGVRKVLGASITNLWLLLSKDFLILVLISILVAAPLAYYFMGNWVQKFTYRTEIGLSVFIIAGIGAIVLTIVTVSFQAIKAARVNPVKSLKTG</sequence>
<organism evidence="9 10">
    <name type="scientific">Nonlabens dokdonensis</name>
    <dbReference type="NCBI Taxonomy" id="328515"/>
    <lineage>
        <taxon>Bacteria</taxon>
        <taxon>Pseudomonadati</taxon>
        <taxon>Bacteroidota</taxon>
        <taxon>Flavobacteriia</taxon>
        <taxon>Flavobacteriales</taxon>
        <taxon>Flavobacteriaceae</taxon>
        <taxon>Nonlabens</taxon>
    </lineage>
</organism>
<evidence type="ECO:0000259" key="7">
    <source>
        <dbReference type="Pfam" id="PF02687"/>
    </source>
</evidence>
<keyword evidence="10" id="KW-1185">Reference proteome</keyword>
<feature type="transmembrane region" description="Helical" evidence="6">
    <location>
        <begin position="375"/>
        <end position="400"/>
    </location>
</feature>
<dbReference type="RefSeq" id="WP_015363154.1">
    <property type="nucleotide sequence ID" value="NZ_QKZR01000003.1"/>
</dbReference>
<dbReference type="Proteomes" id="UP000248584">
    <property type="component" value="Unassembled WGS sequence"/>
</dbReference>
<protein>
    <submittedName>
        <fullName evidence="9">ABC-type antimicrobial peptide transport system permease subunit</fullName>
    </submittedName>
</protein>
<evidence type="ECO:0000256" key="2">
    <source>
        <dbReference type="ARBA" id="ARBA00022475"/>
    </source>
</evidence>
<evidence type="ECO:0000313" key="9">
    <source>
        <dbReference type="EMBL" id="PZX39800.1"/>
    </source>
</evidence>
<keyword evidence="5 6" id="KW-0472">Membrane</keyword>
<evidence type="ECO:0000259" key="8">
    <source>
        <dbReference type="Pfam" id="PF12704"/>
    </source>
</evidence>
<gene>
    <name evidence="9" type="ORF">LX97_02157</name>
</gene>
<dbReference type="InterPro" id="IPR025857">
    <property type="entry name" value="MacB_PCD"/>
</dbReference>
<name>A0ABX5PXU3_9FLAO</name>
<feature type="domain" description="ABC3 transporter permease C-terminal" evidence="7">
    <location>
        <begin position="678"/>
        <end position="791"/>
    </location>
</feature>
<evidence type="ECO:0000256" key="6">
    <source>
        <dbReference type="SAM" id="Phobius"/>
    </source>
</evidence>
<dbReference type="EMBL" id="QKZR01000003">
    <property type="protein sequence ID" value="PZX39800.1"/>
    <property type="molecule type" value="Genomic_DNA"/>
</dbReference>
<feature type="transmembrane region" description="Helical" evidence="6">
    <location>
        <begin position="759"/>
        <end position="784"/>
    </location>
</feature>
<keyword evidence="3 6" id="KW-0812">Transmembrane</keyword>